<dbReference type="SUPFAM" id="SSF51338">
    <property type="entry name" value="Composite domain of metallo-dependent hydrolases"/>
    <property type="match status" value="1"/>
</dbReference>
<dbReference type="Proteomes" id="UP000500938">
    <property type="component" value="Chromosome"/>
</dbReference>
<dbReference type="Gene3D" id="3.20.20.140">
    <property type="entry name" value="Metal-dependent hydrolases"/>
    <property type="match status" value="1"/>
</dbReference>
<sequence length="345" mass="36025">MSTKPITLSGATRIELGAATLLPGLIDAHTHPGWYVDKQGKRNSPRSGDSPAEAALARAGNLYATLMAGFTTIQSIGGPEDDELRDAISRGRIPGPRLLTSLAPINSTRPSPDSMRVIVRGLKAQGADLIKLFASSGLGAGGAQTLSNEQIAAICGEAKSLGLRTLVHAISAASVRAAVLGGCTQIEHGIFVTDAELTLMAEHGTIFDPQLCLVFQNYIDHPDAYSFTDSTLAPLKAAIPTASAMYARALRVPKLKIVFGTDAVALAHGRNADELLCRVKSGQSPMAAIISATSVGADALGLGDRIGSIVQGYEADLIAVDGDPSRDIGATRRVTFVMRGGVRYR</sequence>
<evidence type="ECO:0000259" key="1">
    <source>
        <dbReference type="Pfam" id="PF01979"/>
    </source>
</evidence>
<keyword evidence="2" id="KW-0378">Hydrolase</keyword>
<evidence type="ECO:0000313" key="2">
    <source>
        <dbReference type="EMBL" id="QJR36827.1"/>
    </source>
</evidence>
<dbReference type="GO" id="GO:0016810">
    <property type="term" value="F:hydrolase activity, acting on carbon-nitrogen (but not peptide) bonds"/>
    <property type="evidence" value="ECO:0007669"/>
    <property type="project" value="InterPro"/>
</dbReference>
<evidence type="ECO:0000313" key="3">
    <source>
        <dbReference type="Proteomes" id="UP000500938"/>
    </source>
</evidence>
<proteinExistence type="predicted"/>
<dbReference type="InterPro" id="IPR051781">
    <property type="entry name" value="Metallo-dep_Hydrolase"/>
</dbReference>
<dbReference type="EMBL" id="CP053085">
    <property type="protein sequence ID" value="QJR36827.1"/>
    <property type="molecule type" value="Genomic_DNA"/>
</dbReference>
<dbReference type="Gene3D" id="2.30.40.10">
    <property type="entry name" value="Urease, subunit C, domain 1"/>
    <property type="match status" value="1"/>
</dbReference>
<accession>A0A6M4ITI1</accession>
<dbReference type="PANTHER" id="PTHR43135">
    <property type="entry name" value="ALPHA-D-RIBOSE 1-METHYLPHOSPHONATE 5-TRIPHOSPHATE DIPHOSPHATASE"/>
    <property type="match status" value="1"/>
</dbReference>
<dbReference type="InterPro" id="IPR032466">
    <property type="entry name" value="Metal_Hydrolase"/>
</dbReference>
<gene>
    <name evidence="2" type="ORF">HKW67_15535</name>
</gene>
<feature type="domain" description="Amidohydrolase-related" evidence="1">
    <location>
        <begin position="20"/>
        <end position="341"/>
    </location>
</feature>
<dbReference type="AlphaFoldDB" id="A0A6M4ITI1"/>
<dbReference type="InterPro" id="IPR006680">
    <property type="entry name" value="Amidohydro-rel"/>
</dbReference>
<organism evidence="2 3">
    <name type="scientific">Gemmatimonas groenlandica</name>
    <dbReference type="NCBI Taxonomy" id="2732249"/>
    <lineage>
        <taxon>Bacteria</taxon>
        <taxon>Pseudomonadati</taxon>
        <taxon>Gemmatimonadota</taxon>
        <taxon>Gemmatimonadia</taxon>
        <taxon>Gemmatimonadales</taxon>
        <taxon>Gemmatimonadaceae</taxon>
        <taxon>Gemmatimonas</taxon>
    </lineage>
</organism>
<name>A0A6M4ITI1_9BACT</name>
<dbReference type="RefSeq" id="WP_171226260.1">
    <property type="nucleotide sequence ID" value="NZ_CP053085.1"/>
</dbReference>
<dbReference type="Pfam" id="PF01979">
    <property type="entry name" value="Amidohydro_1"/>
    <property type="match status" value="1"/>
</dbReference>
<dbReference type="InterPro" id="IPR011059">
    <property type="entry name" value="Metal-dep_hydrolase_composite"/>
</dbReference>
<dbReference type="PANTHER" id="PTHR43135:SF3">
    <property type="entry name" value="ALPHA-D-RIBOSE 1-METHYLPHOSPHONATE 5-TRIPHOSPHATE DIPHOSPHATASE"/>
    <property type="match status" value="1"/>
</dbReference>
<keyword evidence="3" id="KW-1185">Reference proteome</keyword>
<dbReference type="KEGG" id="ggr:HKW67_15535"/>
<reference evidence="2 3" key="1">
    <citation type="submission" date="2020-05" db="EMBL/GenBank/DDBJ databases">
        <title>Complete genome sequence of Gemmatimonas greenlandica TET16.</title>
        <authorList>
            <person name="Zeng Y."/>
        </authorList>
    </citation>
    <scope>NUCLEOTIDE SEQUENCE [LARGE SCALE GENOMIC DNA]</scope>
    <source>
        <strain evidence="2 3">TET16</strain>
    </source>
</reference>
<dbReference type="SUPFAM" id="SSF51556">
    <property type="entry name" value="Metallo-dependent hydrolases"/>
    <property type="match status" value="1"/>
</dbReference>
<protein>
    <submittedName>
        <fullName evidence="2">Amidohydrolase family protein</fullName>
    </submittedName>
</protein>